<keyword evidence="2" id="KW-1185">Reference proteome</keyword>
<organism evidence="1 2">
    <name type="scientific">Pseudaminobacter soli</name>
    <name type="common">ex Zhang et al. 2022</name>
    <dbReference type="NCBI Taxonomy" id="2831468"/>
    <lineage>
        <taxon>Bacteria</taxon>
        <taxon>Pseudomonadati</taxon>
        <taxon>Pseudomonadota</taxon>
        <taxon>Alphaproteobacteria</taxon>
        <taxon>Hyphomicrobiales</taxon>
        <taxon>Phyllobacteriaceae</taxon>
        <taxon>Pseudaminobacter</taxon>
    </lineage>
</organism>
<accession>A0A942DXE0</accession>
<name>A0A942DXE0_9HYPH</name>
<gene>
    <name evidence="1" type="ORF">KEU06_08960</name>
</gene>
<proteinExistence type="predicted"/>
<evidence type="ECO:0000313" key="1">
    <source>
        <dbReference type="EMBL" id="MBS3648757.1"/>
    </source>
</evidence>
<reference evidence="1" key="1">
    <citation type="submission" date="2021-04" db="EMBL/GenBank/DDBJ databases">
        <title>Pseudaminobacter soli sp. nov., isolated from paddy soil contaminated by heavy metals.</title>
        <authorList>
            <person name="Zhang K."/>
        </authorList>
    </citation>
    <scope>NUCLEOTIDE SEQUENCE</scope>
    <source>
        <strain evidence="1">19-2017</strain>
    </source>
</reference>
<comment type="caution">
    <text evidence="1">The sequence shown here is derived from an EMBL/GenBank/DDBJ whole genome shotgun (WGS) entry which is preliminary data.</text>
</comment>
<sequence length="68" mass="7561">MTEIQKLERAINQVLAEAKPGDVFLCCAQHVGDCPHYAEQTCDCPMITITEETTAAEVVALYQQQPKH</sequence>
<protein>
    <submittedName>
        <fullName evidence="1">Uncharacterized protein</fullName>
    </submittedName>
</protein>
<evidence type="ECO:0000313" key="2">
    <source>
        <dbReference type="Proteomes" id="UP000680348"/>
    </source>
</evidence>
<dbReference type="EMBL" id="JAGWCR010000004">
    <property type="protein sequence ID" value="MBS3648757.1"/>
    <property type="molecule type" value="Genomic_DNA"/>
</dbReference>
<dbReference type="RefSeq" id="WP_188254321.1">
    <property type="nucleotide sequence ID" value="NZ_JABVCF010000004.1"/>
</dbReference>
<dbReference type="Proteomes" id="UP000680348">
    <property type="component" value="Unassembled WGS sequence"/>
</dbReference>
<dbReference type="AlphaFoldDB" id="A0A942DXE0"/>